<reference evidence="2 3" key="1">
    <citation type="journal article" date="2016" name="Nat. Commun.">
        <title>Thousands of microbial genomes shed light on interconnected biogeochemical processes in an aquifer system.</title>
        <authorList>
            <person name="Anantharaman K."/>
            <person name="Brown C.T."/>
            <person name="Hug L.A."/>
            <person name="Sharon I."/>
            <person name="Castelle C.J."/>
            <person name="Probst A.J."/>
            <person name="Thomas B.C."/>
            <person name="Singh A."/>
            <person name="Wilkins M.J."/>
            <person name="Karaoz U."/>
            <person name="Brodie E.L."/>
            <person name="Williams K.H."/>
            <person name="Hubbard S.S."/>
            <person name="Banfield J.F."/>
        </authorList>
    </citation>
    <scope>NUCLEOTIDE SEQUENCE [LARGE SCALE GENOMIC DNA]</scope>
</reference>
<organism evidence="2 3">
    <name type="scientific">Candidatus Uhrbacteria bacterium RIFCSPLOWO2_02_FULL_54_37</name>
    <dbReference type="NCBI Taxonomy" id="1802412"/>
    <lineage>
        <taxon>Bacteria</taxon>
        <taxon>Candidatus Uhriibacteriota</taxon>
    </lineage>
</organism>
<comment type="caution">
    <text evidence="2">The sequence shown here is derived from an EMBL/GenBank/DDBJ whole genome shotgun (WGS) entry which is preliminary data.</text>
</comment>
<feature type="compositionally biased region" description="Polar residues" evidence="1">
    <location>
        <begin position="262"/>
        <end position="273"/>
    </location>
</feature>
<evidence type="ECO:0000313" key="2">
    <source>
        <dbReference type="EMBL" id="OGL90337.1"/>
    </source>
</evidence>
<name>A0A1F7VK54_9BACT</name>
<evidence type="ECO:0000313" key="3">
    <source>
        <dbReference type="Proteomes" id="UP000177750"/>
    </source>
</evidence>
<dbReference type="AlphaFoldDB" id="A0A1F7VK54"/>
<feature type="region of interest" description="Disordered" evidence="1">
    <location>
        <begin position="253"/>
        <end position="281"/>
    </location>
</feature>
<gene>
    <name evidence="2" type="ORF">A3J36_01675</name>
</gene>
<evidence type="ECO:0008006" key="4">
    <source>
        <dbReference type="Google" id="ProtNLM"/>
    </source>
</evidence>
<proteinExistence type="predicted"/>
<dbReference type="EMBL" id="MGEU01000037">
    <property type="protein sequence ID" value="OGL90337.1"/>
    <property type="molecule type" value="Genomic_DNA"/>
</dbReference>
<evidence type="ECO:0000256" key="1">
    <source>
        <dbReference type="SAM" id="MobiDB-lite"/>
    </source>
</evidence>
<accession>A0A1F7VK54</accession>
<protein>
    <recommendedName>
        <fullName evidence="4">SbsA Ig-like domain-containing protein</fullName>
    </recommendedName>
</protein>
<dbReference type="Proteomes" id="UP000177750">
    <property type="component" value="Unassembled WGS sequence"/>
</dbReference>
<sequence length="632" mass="70195">MPLNTGIEVTFSHDNFSQEEQFVTITPTPKGKFERHGRTLVFVPEALQPGALYTVTVNKGIPLSGSSETLKEEHVFAFETQTDTMNLSPHMPWLRVYQKLQEVRTTEPPLVQLSTRNIPGSALDVAVYPLNSEQEYLDILAKRDRLPWWAYAKDSFTIDTAGRTASATFRAPIHEEGYVQFVRFPDRLPQGYYIAEFTSGDLREQVWLQVTDAAAYVNVAKDDTVVWVTNLADRRPAPGARVELIGAGMAFTPLPEGHESNSVDGRQSTTKGDNGQRQESKSMVTGFTANADGVARFATPQELLTATEDVQQNARPYFRVSFGNRALIMPATYLSRNYGYWEDQAAPRYWKYLSTDRPLYQPTDTIKVWGLLKRRDGARVNAPVTLTLSKEGYVDYYYRPVVIKQQPLTLDAVGTFTGEIAVSDLRADSYLLQLAVGEDIIEYKYLQIRPYDKPPYSLSLIPDTKAAFAGTGITLRARASFFEGTPVPDLALNYKTPEGVKTVVTDAEGNATLTYDRAYYPCNQEYGCWPNSAGLSLSPQLSEIAEIEASAGVRILGPDIYDTNTVSYPAKGRARLEITTRAIDLAKAQEGSPWQEGGLGAALAPGMRIEGEVVKITHTSTETGTRYDFILS</sequence>